<protein>
    <submittedName>
        <fullName evidence="3">WecB/TagA/CpsF family glycosyltransferase</fullName>
    </submittedName>
</protein>
<evidence type="ECO:0000313" key="3">
    <source>
        <dbReference type="EMBL" id="MXN46295.1"/>
    </source>
</evidence>
<keyword evidence="1" id="KW-0328">Glycosyltransferase</keyword>
<dbReference type="PANTHER" id="PTHR34136">
    <property type="match status" value="1"/>
</dbReference>
<comment type="caution">
    <text evidence="3">The sequence shown here is derived from an EMBL/GenBank/DDBJ whole genome shotgun (WGS) entry which is preliminary data.</text>
</comment>
<reference evidence="3 4" key="1">
    <citation type="submission" date="2019-12" db="EMBL/GenBank/DDBJ databases">
        <title>Shinella kummerowiae sp. nov., a symbiotic bacterium isolated from root nodules of the herbal legume Kummerowia stipulacea.</title>
        <authorList>
            <person name="Gao J."/>
        </authorList>
    </citation>
    <scope>NUCLEOTIDE SEQUENCE [LARGE SCALE GENOMIC DNA]</scope>
    <source>
        <strain evidence="3 4">CCBAU 25048</strain>
    </source>
</reference>
<keyword evidence="4" id="KW-1185">Reference proteome</keyword>
<evidence type="ECO:0000256" key="2">
    <source>
        <dbReference type="ARBA" id="ARBA00022679"/>
    </source>
</evidence>
<dbReference type="Proteomes" id="UP000435802">
    <property type="component" value="Unassembled WGS sequence"/>
</dbReference>
<dbReference type="AlphaFoldDB" id="A0A6N8SB53"/>
<evidence type="ECO:0000313" key="4">
    <source>
        <dbReference type="Proteomes" id="UP000435802"/>
    </source>
</evidence>
<dbReference type="EMBL" id="WUMK01000005">
    <property type="protein sequence ID" value="MXN46295.1"/>
    <property type="molecule type" value="Genomic_DNA"/>
</dbReference>
<organism evidence="3 4">
    <name type="scientific">Shinella kummerowiae</name>
    <dbReference type="NCBI Taxonomy" id="417745"/>
    <lineage>
        <taxon>Bacteria</taxon>
        <taxon>Pseudomonadati</taxon>
        <taxon>Pseudomonadota</taxon>
        <taxon>Alphaproteobacteria</taxon>
        <taxon>Hyphomicrobiales</taxon>
        <taxon>Rhizobiaceae</taxon>
        <taxon>Shinella</taxon>
    </lineage>
</organism>
<dbReference type="InterPro" id="IPR004629">
    <property type="entry name" value="WecG_TagA_CpsF"/>
</dbReference>
<gene>
    <name evidence="3" type="ORF">GR138_13955</name>
</gene>
<dbReference type="RefSeq" id="WP_160859840.1">
    <property type="nucleotide sequence ID" value="NZ_WUMK01000005.1"/>
</dbReference>
<keyword evidence="2 3" id="KW-0808">Transferase</keyword>
<accession>A0A6N8SB53</accession>
<dbReference type="GO" id="GO:0016758">
    <property type="term" value="F:hexosyltransferase activity"/>
    <property type="evidence" value="ECO:0007669"/>
    <property type="project" value="TreeGrafter"/>
</dbReference>
<dbReference type="NCBIfam" id="TIGR00696">
    <property type="entry name" value="wecG_tagA_cpsF"/>
    <property type="match status" value="1"/>
</dbReference>
<name>A0A6N8SB53_9HYPH</name>
<dbReference type="CDD" id="cd06533">
    <property type="entry name" value="Glyco_transf_WecG_TagA"/>
    <property type="match status" value="1"/>
</dbReference>
<dbReference type="OrthoDB" id="9771846at2"/>
<dbReference type="PANTHER" id="PTHR34136:SF1">
    <property type="entry name" value="UDP-N-ACETYL-D-MANNOSAMINURONIC ACID TRANSFERASE"/>
    <property type="match status" value="1"/>
</dbReference>
<proteinExistence type="predicted"/>
<evidence type="ECO:0000256" key="1">
    <source>
        <dbReference type="ARBA" id="ARBA00022676"/>
    </source>
</evidence>
<sequence>MTSERQLLFGMYMDPLRMEEAVERCRTAIGTRQRMLVGVLNAAKIVNLRRNSMLRNSLIECDMIIADGQAVVWASKLLGRPLPERIAGIDLFVRLLALANAERRSVALLGARPDVLAAMETAIRARYPNLTIAYSHHGYFKPEEAEGIASRIRDCGADMLFLGMVSPKKEIFLATHGPSLGVPVLHGVGGSFDILAGLTRRAPPLWQKFGMEWAYRVMQEPRRLWWRYLSTNSSFLHLLAREMLSPTRAFEHEDGQIVVKFERRETMPGSVVHD</sequence>
<dbReference type="Pfam" id="PF03808">
    <property type="entry name" value="Glyco_tran_WecG"/>
    <property type="match status" value="1"/>
</dbReference>